<accession>A0A9D2JFR6</accession>
<gene>
    <name evidence="1" type="ORF">H9810_02710</name>
</gene>
<evidence type="ECO:0000313" key="2">
    <source>
        <dbReference type="Proteomes" id="UP000824031"/>
    </source>
</evidence>
<dbReference type="AlphaFoldDB" id="A0A9D2JFR6"/>
<evidence type="ECO:0000313" key="1">
    <source>
        <dbReference type="EMBL" id="HIZ47617.1"/>
    </source>
</evidence>
<organism evidence="1 2">
    <name type="scientific">Candidatus Gemmiger excrementavium</name>
    <dbReference type="NCBI Taxonomy" id="2838608"/>
    <lineage>
        <taxon>Bacteria</taxon>
        <taxon>Bacillati</taxon>
        <taxon>Bacillota</taxon>
        <taxon>Clostridia</taxon>
        <taxon>Eubacteriales</taxon>
        <taxon>Gemmiger</taxon>
    </lineage>
</organism>
<sequence>MIFDDVAELMTDQMKAGKSAARLARIFQVERKTIYSYRDGCCFRLTYNFLCGLHYLGYDLALVKREKEL</sequence>
<dbReference type="EMBL" id="DXBO01000031">
    <property type="protein sequence ID" value="HIZ47617.1"/>
    <property type="molecule type" value="Genomic_DNA"/>
</dbReference>
<dbReference type="Proteomes" id="UP000824031">
    <property type="component" value="Unassembled WGS sequence"/>
</dbReference>
<reference evidence="1" key="2">
    <citation type="submission" date="2021-04" db="EMBL/GenBank/DDBJ databases">
        <authorList>
            <person name="Gilroy R."/>
        </authorList>
    </citation>
    <scope>NUCLEOTIDE SEQUENCE</scope>
    <source>
        <strain evidence="1">3436</strain>
    </source>
</reference>
<comment type="caution">
    <text evidence="1">The sequence shown here is derived from an EMBL/GenBank/DDBJ whole genome shotgun (WGS) entry which is preliminary data.</text>
</comment>
<reference evidence="1" key="1">
    <citation type="journal article" date="2021" name="PeerJ">
        <title>Extensive microbial diversity within the chicken gut microbiome revealed by metagenomics and culture.</title>
        <authorList>
            <person name="Gilroy R."/>
            <person name="Ravi A."/>
            <person name="Getino M."/>
            <person name="Pursley I."/>
            <person name="Horton D.L."/>
            <person name="Alikhan N.F."/>
            <person name="Baker D."/>
            <person name="Gharbi K."/>
            <person name="Hall N."/>
            <person name="Watson M."/>
            <person name="Adriaenssens E.M."/>
            <person name="Foster-Nyarko E."/>
            <person name="Jarju S."/>
            <person name="Secka A."/>
            <person name="Antonio M."/>
            <person name="Oren A."/>
            <person name="Chaudhuri R.R."/>
            <person name="La Ragione R."/>
            <person name="Hildebrand F."/>
            <person name="Pallen M.J."/>
        </authorList>
    </citation>
    <scope>NUCLEOTIDE SEQUENCE</scope>
    <source>
        <strain evidence="1">3436</strain>
    </source>
</reference>
<protein>
    <submittedName>
        <fullName evidence="1">Uncharacterized protein</fullName>
    </submittedName>
</protein>
<name>A0A9D2JFR6_9FIRM</name>
<proteinExistence type="predicted"/>